<dbReference type="GO" id="GO:0022848">
    <property type="term" value="F:acetylcholine-gated monoatomic cation-selective channel activity"/>
    <property type="evidence" value="ECO:0007669"/>
    <property type="project" value="InterPro"/>
</dbReference>
<keyword evidence="19" id="KW-1185">Reference proteome</keyword>
<evidence type="ECO:0000256" key="13">
    <source>
        <dbReference type="ARBA" id="ARBA00034099"/>
    </source>
</evidence>
<evidence type="ECO:0000256" key="11">
    <source>
        <dbReference type="ARBA" id="ARBA00023286"/>
    </source>
</evidence>
<dbReference type="Pfam" id="PF02931">
    <property type="entry name" value="Neur_chan_LBD"/>
    <property type="match status" value="1"/>
</dbReference>
<dbReference type="InterPro" id="IPR036719">
    <property type="entry name" value="Neuro-gated_channel_TM_sf"/>
</dbReference>
<comment type="subcellular location">
    <subcellularLocation>
        <location evidence="13">Synaptic cell membrane</location>
        <topology evidence="13">Multi-pass membrane protein</topology>
    </subcellularLocation>
</comment>
<keyword evidence="7 14" id="KW-0472">Membrane</keyword>
<protein>
    <recommendedName>
        <fullName evidence="20">Neurotransmitter-gated ion-channel ligand-binding domain-containing protein</fullName>
    </recommendedName>
</protein>
<keyword evidence="1 14" id="KW-0813">Transport</keyword>
<dbReference type="InterPro" id="IPR036734">
    <property type="entry name" value="Neur_chan_lig-bd_sf"/>
</dbReference>
<evidence type="ECO:0000256" key="1">
    <source>
        <dbReference type="ARBA" id="ARBA00022448"/>
    </source>
</evidence>
<dbReference type="PROSITE" id="PS00236">
    <property type="entry name" value="NEUROTR_ION_CHANNEL"/>
    <property type="match status" value="1"/>
</dbReference>
<dbReference type="GO" id="GO:0004888">
    <property type="term" value="F:transmembrane signaling receptor activity"/>
    <property type="evidence" value="ECO:0007669"/>
    <property type="project" value="InterPro"/>
</dbReference>
<keyword evidence="2" id="KW-1003">Cell membrane</keyword>
<dbReference type="PRINTS" id="PR00252">
    <property type="entry name" value="NRIONCHANNEL"/>
</dbReference>
<dbReference type="GO" id="GO:0045211">
    <property type="term" value="C:postsynaptic membrane"/>
    <property type="evidence" value="ECO:0007669"/>
    <property type="project" value="InterPro"/>
</dbReference>
<dbReference type="InterPro" id="IPR038050">
    <property type="entry name" value="Neuro_actylchol_rec"/>
</dbReference>
<dbReference type="InterPro" id="IPR018000">
    <property type="entry name" value="Neurotransmitter_ion_chnl_CS"/>
</dbReference>
<dbReference type="EMBL" id="KB293691">
    <property type="protein sequence ID" value="ELU15626.1"/>
    <property type="molecule type" value="Genomic_DNA"/>
</dbReference>
<evidence type="ECO:0000256" key="2">
    <source>
        <dbReference type="ARBA" id="ARBA00022475"/>
    </source>
</evidence>
<dbReference type="OrthoDB" id="5975154at2759"/>
<keyword evidence="6 14" id="KW-0406">Ion transport</keyword>
<dbReference type="OMA" id="NDSTIIH"/>
<evidence type="ECO:0008006" key="20">
    <source>
        <dbReference type="Google" id="ProtNLM"/>
    </source>
</evidence>
<dbReference type="Pfam" id="PF02932">
    <property type="entry name" value="Neur_chan_memb"/>
    <property type="match status" value="1"/>
</dbReference>
<evidence type="ECO:0000256" key="8">
    <source>
        <dbReference type="ARBA" id="ARBA00023157"/>
    </source>
</evidence>
<dbReference type="FunFam" id="2.70.170.10:FF:000028">
    <property type="entry name" value="AcetylCholine Receptor"/>
    <property type="match status" value="1"/>
</dbReference>
<evidence type="ECO:0000256" key="12">
    <source>
        <dbReference type="ARBA" id="ARBA00023303"/>
    </source>
</evidence>
<dbReference type="PANTHER" id="PTHR18945">
    <property type="entry name" value="NEUROTRANSMITTER GATED ION CHANNEL"/>
    <property type="match status" value="1"/>
</dbReference>
<evidence type="ECO:0000256" key="5">
    <source>
        <dbReference type="ARBA" id="ARBA00023018"/>
    </source>
</evidence>
<evidence type="ECO:0000313" key="17">
    <source>
        <dbReference type="EMBL" id="ELU15626.1"/>
    </source>
</evidence>
<evidence type="ECO:0000259" key="15">
    <source>
        <dbReference type="Pfam" id="PF02931"/>
    </source>
</evidence>
<evidence type="ECO:0000256" key="4">
    <source>
        <dbReference type="ARBA" id="ARBA00022989"/>
    </source>
</evidence>
<evidence type="ECO:0000256" key="9">
    <source>
        <dbReference type="ARBA" id="ARBA00023170"/>
    </source>
</evidence>
<dbReference type="InterPro" id="IPR006202">
    <property type="entry name" value="Neur_chan_lig-bd"/>
</dbReference>
<reference evidence="18" key="3">
    <citation type="submission" date="2015-06" db="UniProtKB">
        <authorList>
            <consortium name="EnsemblMetazoa"/>
        </authorList>
    </citation>
    <scope>IDENTIFICATION</scope>
</reference>
<keyword evidence="11" id="KW-1071">Ligand-gated ion channel</keyword>
<evidence type="ECO:0000256" key="14">
    <source>
        <dbReference type="RuleBase" id="RU000687"/>
    </source>
</evidence>
<evidence type="ECO:0000259" key="16">
    <source>
        <dbReference type="Pfam" id="PF02932"/>
    </source>
</evidence>
<dbReference type="InterPro" id="IPR006201">
    <property type="entry name" value="Neur_channel"/>
</dbReference>
<feature type="transmembrane region" description="Helical" evidence="14">
    <location>
        <begin position="190"/>
        <end position="214"/>
    </location>
</feature>
<feature type="transmembrane region" description="Helical" evidence="14">
    <location>
        <begin position="155"/>
        <end position="178"/>
    </location>
</feature>
<reference evidence="19" key="1">
    <citation type="submission" date="2012-12" db="EMBL/GenBank/DDBJ databases">
        <authorList>
            <person name="Hellsten U."/>
            <person name="Grimwood J."/>
            <person name="Chapman J.A."/>
            <person name="Shapiro H."/>
            <person name="Aerts A."/>
            <person name="Otillar R.P."/>
            <person name="Terry A.Y."/>
            <person name="Boore J.L."/>
            <person name="Simakov O."/>
            <person name="Marletaz F."/>
            <person name="Cho S.-J."/>
            <person name="Edsinger-Gonzales E."/>
            <person name="Havlak P."/>
            <person name="Kuo D.-H."/>
            <person name="Larsson T."/>
            <person name="Lv J."/>
            <person name="Arendt D."/>
            <person name="Savage R."/>
            <person name="Osoegawa K."/>
            <person name="de Jong P."/>
            <person name="Lindberg D.R."/>
            <person name="Seaver E.C."/>
            <person name="Weisblat D.A."/>
            <person name="Putnam N.H."/>
            <person name="Grigoriev I.V."/>
            <person name="Rokhsar D.S."/>
        </authorList>
    </citation>
    <scope>NUCLEOTIDE SEQUENCE</scope>
    <source>
        <strain evidence="19">I ESC-2004</strain>
    </source>
</reference>
<gene>
    <name evidence="17" type="ORF">CAPTEDRAFT_187100</name>
</gene>
<keyword evidence="9" id="KW-0675">Receptor</keyword>
<dbReference type="InterPro" id="IPR006029">
    <property type="entry name" value="Neurotrans-gated_channel_TM"/>
</dbReference>
<feature type="domain" description="Neurotransmitter-gated ion-channel ligand-binding" evidence="15">
    <location>
        <begin position="1"/>
        <end position="153"/>
    </location>
</feature>
<organism evidence="17">
    <name type="scientific">Capitella teleta</name>
    <name type="common">Polychaete worm</name>
    <dbReference type="NCBI Taxonomy" id="283909"/>
    <lineage>
        <taxon>Eukaryota</taxon>
        <taxon>Metazoa</taxon>
        <taxon>Spiralia</taxon>
        <taxon>Lophotrochozoa</taxon>
        <taxon>Annelida</taxon>
        <taxon>Polychaeta</taxon>
        <taxon>Sedentaria</taxon>
        <taxon>Scolecida</taxon>
        <taxon>Capitellidae</taxon>
        <taxon>Capitella</taxon>
    </lineage>
</organism>
<evidence type="ECO:0000313" key="19">
    <source>
        <dbReference type="Proteomes" id="UP000014760"/>
    </source>
</evidence>
<dbReference type="EnsemblMetazoa" id="CapteT187100">
    <property type="protein sequence ID" value="CapteP187100"/>
    <property type="gene ID" value="CapteG187100"/>
</dbReference>
<sequence length="402" mass="46680">MSWIDILLKWNPEDYGGVTNIRVPVSGIWTPDIVLYNYADTRLKEQRDALAVVSNDGSVLWIPMAIYSSTCPIDIVYFPYDSQECHLKFGSWTYDGFKLDVDFYDSLEQVDVTDYIPSNEWTLMEHPAKKNVKFYPCCKEPYPDLTFTIRVKRLAVFYSFILILPCVLLSVLTLVIFWLPPESTAKMILGAYFCLNMILITLSSFLSVIVINLYHRADKKNRVPEWLKRIAVYGLARVFCMEFEQIKRPRSRHVDHVTHVIDGGSSTSCSGRKEKRKKRIRSPVLTYNKWESSAIDCPRDSPIAPRYQRHGITPDHSPVHAHMFEGDVKEIKRALRAFTNRVYDRESQNKIALEWRVVALVLDRLFFFIYLTAILVSLMTIFPWKEVLYYFPTTEPDGVNGV</sequence>
<keyword evidence="5" id="KW-0770">Synapse</keyword>
<dbReference type="SUPFAM" id="SSF63712">
    <property type="entry name" value="Nicotinic receptor ligand binding domain-like"/>
    <property type="match status" value="1"/>
</dbReference>
<evidence type="ECO:0000256" key="10">
    <source>
        <dbReference type="ARBA" id="ARBA00023180"/>
    </source>
</evidence>
<reference evidence="17 19" key="2">
    <citation type="journal article" date="2013" name="Nature">
        <title>Insights into bilaterian evolution from three spiralian genomes.</title>
        <authorList>
            <person name="Simakov O."/>
            <person name="Marletaz F."/>
            <person name="Cho S.J."/>
            <person name="Edsinger-Gonzales E."/>
            <person name="Havlak P."/>
            <person name="Hellsten U."/>
            <person name="Kuo D.H."/>
            <person name="Larsson T."/>
            <person name="Lv J."/>
            <person name="Arendt D."/>
            <person name="Savage R."/>
            <person name="Osoegawa K."/>
            <person name="de Jong P."/>
            <person name="Grimwood J."/>
            <person name="Chapman J.A."/>
            <person name="Shapiro H."/>
            <person name="Aerts A."/>
            <person name="Otillar R.P."/>
            <person name="Terry A.Y."/>
            <person name="Boore J.L."/>
            <person name="Grigoriev I.V."/>
            <person name="Lindberg D.R."/>
            <person name="Seaver E.C."/>
            <person name="Weisblat D.A."/>
            <person name="Putnam N.H."/>
            <person name="Rokhsar D.S."/>
        </authorList>
    </citation>
    <scope>NUCLEOTIDE SEQUENCE</scope>
    <source>
        <strain evidence="17 19">I ESC-2004</strain>
    </source>
</reference>
<keyword evidence="4 14" id="KW-1133">Transmembrane helix</keyword>
<dbReference type="HOGENOM" id="CLU_018074_0_3_1"/>
<accession>R7VH54</accession>
<dbReference type="Proteomes" id="UP000014760">
    <property type="component" value="Unassembled WGS sequence"/>
</dbReference>
<keyword evidence="3 14" id="KW-0812">Transmembrane</keyword>
<dbReference type="Gene3D" id="1.20.58.390">
    <property type="entry name" value="Neurotransmitter-gated ion-channel transmembrane domain"/>
    <property type="match status" value="3"/>
</dbReference>
<keyword evidence="12 14" id="KW-0407">Ion channel</keyword>
<name>R7VH54_CAPTE</name>
<dbReference type="CDD" id="cd19051">
    <property type="entry name" value="LGIC_TM_cation"/>
    <property type="match status" value="1"/>
</dbReference>
<comment type="similarity">
    <text evidence="14">Belongs to the ligand-gated ion channel (TC 1.A.9) family.</text>
</comment>
<dbReference type="AlphaFoldDB" id="R7VH54"/>
<keyword evidence="10" id="KW-0325">Glycoprotein</keyword>
<feature type="domain" description="Neurotransmitter-gated ion-channel transmembrane" evidence="16">
    <location>
        <begin position="183"/>
        <end position="382"/>
    </location>
</feature>
<dbReference type="InterPro" id="IPR002394">
    <property type="entry name" value="Nicotinic_acetylcholine_rcpt"/>
</dbReference>
<evidence type="ECO:0000256" key="6">
    <source>
        <dbReference type="ARBA" id="ARBA00023065"/>
    </source>
</evidence>
<proteinExistence type="inferred from homology"/>
<keyword evidence="8" id="KW-1015">Disulfide bond</keyword>
<dbReference type="Gene3D" id="2.70.170.10">
    <property type="entry name" value="Neurotransmitter-gated ion-channel ligand-binding domain"/>
    <property type="match status" value="1"/>
</dbReference>
<dbReference type="EMBL" id="AMQN01004500">
    <property type="status" value="NOT_ANNOTATED_CDS"/>
    <property type="molecule type" value="Genomic_DNA"/>
</dbReference>
<comment type="caution">
    <text evidence="14">Lacks conserved residue(s) required for the propagation of feature annotation.</text>
</comment>
<dbReference type="SUPFAM" id="SSF90112">
    <property type="entry name" value="Neurotransmitter-gated ion-channel transmembrane pore"/>
    <property type="match status" value="1"/>
</dbReference>
<dbReference type="PRINTS" id="PR00254">
    <property type="entry name" value="NICOTINICR"/>
</dbReference>
<evidence type="ECO:0000256" key="3">
    <source>
        <dbReference type="ARBA" id="ARBA00022692"/>
    </source>
</evidence>
<evidence type="ECO:0000313" key="18">
    <source>
        <dbReference type="EnsemblMetazoa" id="CapteP187100"/>
    </source>
</evidence>
<dbReference type="STRING" id="283909.R7VH54"/>
<evidence type="ECO:0000256" key="7">
    <source>
        <dbReference type="ARBA" id="ARBA00023136"/>
    </source>
</evidence>
<feature type="transmembrane region" description="Helical" evidence="14">
    <location>
        <begin position="365"/>
        <end position="384"/>
    </location>
</feature>